<sequence length="140" mass="16338">HYDGQNIIILHFGDHDPSGIHMTQDIIDRLQLFGTDLEVERLALNMDQVDKWNPPPNPAKTADPRFDNYLIEYGSESWELDALDPEVLAELVRENVGRFIDWDKWDESEEEIEDGCRILRAIHDNFEGVRSYLNENDLLD</sequence>
<dbReference type="AlphaFoldDB" id="A0A0F9DCE9"/>
<protein>
    <submittedName>
        <fullName evidence="1">Uncharacterized protein</fullName>
    </submittedName>
</protein>
<name>A0A0F9DCE9_9ZZZZ</name>
<evidence type="ECO:0000313" key="1">
    <source>
        <dbReference type="EMBL" id="KKL59314.1"/>
    </source>
</evidence>
<organism evidence="1">
    <name type="scientific">marine sediment metagenome</name>
    <dbReference type="NCBI Taxonomy" id="412755"/>
    <lineage>
        <taxon>unclassified sequences</taxon>
        <taxon>metagenomes</taxon>
        <taxon>ecological metagenomes</taxon>
    </lineage>
</organism>
<accession>A0A0F9DCE9</accession>
<proteinExistence type="predicted"/>
<reference evidence="1" key="1">
    <citation type="journal article" date="2015" name="Nature">
        <title>Complex archaea that bridge the gap between prokaryotes and eukaryotes.</title>
        <authorList>
            <person name="Spang A."/>
            <person name="Saw J.H."/>
            <person name="Jorgensen S.L."/>
            <person name="Zaremba-Niedzwiedzka K."/>
            <person name="Martijn J."/>
            <person name="Lind A.E."/>
            <person name="van Eijk R."/>
            <person name="Schleper C."/>
            <person name="Guy L."/>
            <person name="Ettema T.J."/>
        </authorList>
    </citation>
    <scope>NUCLEOTIDE SEQUENCE</scope>
</reference>
<gene>
    <name evidence="1" type="ORF">LCGC14_2216570</name>
</gene>
<comment type="caution">
    <text evidence="1">The sequence shown here is derived from an EMBL/GenBank/DDBJ whole genome shotgun (WGS) entry which is preliminary data.</text>
</comment>
<dbReference type="EMBL" id="LAZR01029529">
    <property type="protein sequence ID" value="KKL59314.1"/>
    <property type="molecule type" value="Genomic_DNA"/>
</dbReference>
<feature type="non-terminal residue" evidence="1">
    <location>
        <position position="1"/>
    </location>
</feature>